<evidence type="ECO:0000256" key="8">
    <source>
        <dbReference type="PROSITE-ProRule" id="PRU00169"/>
    </source>
</evidence>
<evidence type="ECO:0000256" key="3">
    <source>
        <dbReference type="ARBA" id="ARBA00023012"/>
    </source>
</evidence>
<evidence type="ECO:0000256" key="2">
    <source>
        <dbReference type="ARBA" id="ARBA00022553"/>
    </source>
</evidence>
<protein>
    <recommendedName>
        <fullName evidence="1">Stage 0 sporulation protein A homolog</fullName>
    </recommendedName>
</protein>
<keyword evidence="4" id="KW-0805">Transcription regulation</keyword>
<reference evidence="12 13" key="1">
    <citation type="submission" date="2019-08" db="EMBL/GenBank/DDBJ databases">
        <title>Calorimonas adulescens gen. nov., sp. nov., an anaerobic thermophilic bacterium from Sakhalin hot spring.</title>
        <authorList>
            <person name="Khomyakova M.A."/>
            <person name="Merkel A.Y."/>
            <person name="Novikov A."/>
            <person name="Bonch-Osmolovskaya E.A."/>
            <person name="Slobodkin A.I."/>
        </authorList>
    </citation>
    <scope>NUCLEOTIDE SEQUENCE [LARGE SCALE GENOMIC DNA]</scope>
    <source>
        <strain evidence="12 13">A05MB</strain>
    </source>
</reference>
<dbReference type="Gene3D" id="3.40.50.2300">
    <property type="match status" value="1"/>
</dbReference>
<dbReference type="GO" id="GO:0000976">
    <property type="term" value="F:transcription cis-regulatory region binding"/>
    <property type="evidence" value="ECO:0007669"/>
    <property type="project" value="TreeGrafter"/>
</dbReference>
<feature type="modified residue" description="4-aspartylphosphate" evidence="8">
    <location>
        <position position="52"/>
    </location>
</feature>
<dbReference type="InterPro" id="IPR036388">
    <property type="entry name" value="WH-like_DNA-bd_sf"/>
</dbReference>
<evidence type="ECO:0000256" key="9">
    <source>
        <dbReference type="PROSITE-ProRule" id="PRU01091"/>
    </source>
</evidence>
<evidence type="ECO:0000256" key="5">
    <source>
        <dbReference type="ARBA" id="ARBA00023125"/>
    </source>
</evidence>
<dbReference type="CDD" id="cd17574">
    <property type="entry name" value="REC_OmpR"/>
    <property type="match status" value="1"/>
</dbReference>
<dbReference type="InterPro" id="IPR039420">
    <property type="entry name" value="WalR-like"/>
</dbReference>
<evidence type="ECO:0000256" key="4">
    <source>
        <dbReference type="ARBA" id="ARBA00023015"/>
    </source>
</evidence>
<gene>
    <name evidence="12" type="ORF">FWJ32_02765</name>
</gene>
<keyword evidence="5 9" id="KW-0238">DNA-binding</keyword>
<evidence type="ECO:0000256" key="1">
    <source>
        <dbReference type="ARBA" id="ARBA00018672"/>
    </source>
</evidence>
<dbReference type="SMART" id="SM00448">
    <property type="entry name" value="REC"/>
    <property type="match status" value="1"/>
</dbReference>
<evidence type="ECO:0000259" key="11">
    <source>
        <dbReference type="PROSITE" id="PS51755"/>
    </source>
</evidence>
<feature type="domain" description="OmpR/PhoB-type" evidence="11">
    <location>
        <begin position="124"/>
        <end position="222"/>
    </location>
</feature>
<sequence>MAKILIVDDDKNIREVLRLYLSHDGHELFFAEDGSRALDLFEEARPDLVILDVMLPVISGYEVVKLIRTKSDVPVIMLTARDEVEDRIEGLDRGADDYVIKPFDPKELAARVRAQLRRKSEKSHEILSLGNTVIDIDRMTVTLNGNVVNLKPKETQLLIYLFRNKGLALSREKILEDVWGYDYVGETRTVDVHVNRLREKFRDEEKYWRIKTLWSTGYRLEYER</sequence>
<dbReference type="SMART" id="SM00862">
    <property type="entry name" value="Trans_reg_C"/>
    <property type="match status" value="1"/>
</dbReference>
<dbReference type="EMBL" id="VTPS01000003">
    <property type="protein sequence ID" value="TZE82893.1"/>
    <property type="molecule type" value="Genomic_DNA"/>
</dbReference>
<dbReference type="AlphaFoldDB" id="A0A5D8QH60"/>
<evidence type="ECO:0000313" key="12">
    <source>
        <dbReference type="EMBL" id="TZE82893.1"/>
    </source>
</evidence>
<feature type="domain" description="Response regulatory" evidence="10">
    <location>
        <begin position="3"/>
        <end position="116"/>
    </location>
</feature>
<feature type="DNA-binding region" description="OmpR/PhoB-type" evidence="9">
    <location>
        <begin position="124"/>
        <end position="222"/>
    </location>
</feature>
<dbReference type="Gene3D" id="6.10.250.690">
    <property type="match status" value="1"/>
</dbReference>
<dbReference type="PROSITE" id="PS50110">
    <property type="entry name" value="RESPONSE_REGULATORY"/>
    <property type="match status" value="1"/>
</dbReference>
<dbReference type="SUPFAM" id="SSF52172">
    <property type="entry name" value="CheY-like"/>
    <property type="match status" value="1"/>
</dbReference>
<dbReference type="PROSITE" id="PS51755">
    <property type="entry name" value="OMPR_PHOB"/>
    <property type="match status" value="1"/>
</dbReference>
<name>A0A5D8QH60_9THEO</name>
<keyword evidence="2 8" id="KW-0597">Phosphoprotein</keyword>
<dbReference type="InterPro" id="IPR001789">
    <property type="entry name" value="Sig_transdc_resp-reg_receiver"/>
</dbReference>
<dbReference type="PANTHER" id="PTHR48111">
    <property type="entry name" value="REGULATOR OF RPOS"/>
    <property type="match status" value="1"/>
</dbReference>
<dbReference type="GO" id="GO:0006355">
    <property type="term" value="P:regulation of DNA-templated transcription"/>
    <property type="evidence" value="ECO:0007669"/>
    <property type="project" value="InterPro"/>
</dbReference>
<dbReference type="RefSeq" id="WP_149544452.1">
    <property type="nucleotide sequence ID" value="NZ_VTPS01000003.1"/>
</dbReference>
<dbReference type="Gene3D" id="1.10.10.10">
    <property type="entry name" value="Winged helix-like DNA-binding domain superfamily/Winged helix DNA-binding domain"/>
    <property type="match status" value="1"/>
</dbReference>
<dbReference type="CDD" id="cd00383">
    <property type="entry name" value="trans_reg_C"/>
    <property type="match status" value="1"/>
</dbReference>
<evidence type="ECO:0000259" key="10">
    <source>
        <dbReference type="PROSITE" id="PS50110"/>
    </source>
</evidence>
<dbReference type="FunFam" id="3.40.50.2300:FF:000001">
    <property type="entry name" value="DNA-binding response regulator PhoB"/>
    <property type="match status" value="1"/>
</dbReference>
<keyword evidence="6" id="KW-0804">Transcription</keyword>
<dbReference type="InterPro" id="IPR001867">
    <property type="entry name" value="OmpR/PhoB-type_DNA-bd"/>
</dbReference>
<evidence type="ECO:0000256" key="6">
    <source>
        <dbReference type="ARBA" id="ARBA00023163"/>
    </source>
</evidence>
<keyword evidence="13" id="KW-1185">Reference proteome</keyword>
<dbReference type="Pfam" id="PF00486">
    <property type="entry name" value="Trans_reg_C"/>
    <property type="match status" value="1"/>
</dbReference>
<dbReference type="GO" id="GO:0000156">
    <property type="term" value="F:phosphorelay response regulator activity"/>
    <property type="evidence" value="ECO:0007669"/>
    <property type="project" value="TreeGrafter"/>
</dbReference>
<dbReference type="FunFam" id="1.10.10.10:FF:000018">
    <property type="entry name" value="DNA-binding response regulator ResD"/>
    <property type="match status" value="1"/>
</dbReference>
<comment type="caution">
    <text evidence="12">The sequence shown here is derived from an EMBL/GenBank/DDBJ whole genome shotgun (WGS) entry which is preliminary data.</text>
</comment>
<dbReference type="GO" id="GO:0005829">
    <property type="term" value="C:cytosol"/>
    <property type="evidence" value="ECO:0007669"/>
    <property type="project" value="TreeGrafter"/>
</dbReference>
<dbReference type="InterPro" id="IPR011006">
    <property type="entry name" value="CheY-like_superfamily"/>
</dbReference>
<dbReference type="Pfam" id="PF00072">
    <property type="entry name" value="Response_reg"/>
    <property type="match status" value="1"/>
</dbReference>
<dbReference type="GO" id="GO:0032993">
    <property type="term" value="C:protein-DNA complex"/>
    <property type="evidence" value="ECO:0007669"/>
    <property type="project" value="TreeGrafter"/>
</dbReference>
<comment type="function">
    <text evidence="7">May play the central regulatory role in sporulation. It may be an element of the effector pathway responsible for the activation of sporulation genes in response to nutritional stress. Spo0A may act in concert with spo0H (a sigma factor) to control the expression of some genes that are critical to the sporulation process.</text>
</comment>
<dbReference type="PANTHER" id="PTHR48111:SF1">
    <property type="entry name" value="TWO-COMPONENT RESPONSE REGULATOR ORR33"/>
    <property type="match status" value="1"/>
</dbReference>
<proteinExistence type="predicted"/>
<keyword evidence="3" id="KW-0902">Two-component regulatory system</keyword>
<accession>A0A5D8QH60</accession>
<organism evidence="12 13">
    <name type="scientific">Calorimonas adulescens</name>
    <dbReference type="NCBI Taxonomy" id="2606906"/>
    <lineage>
        <taxon>Bacteria</taxon>
        <taxon>Bacillati</taxon>
        <taxon>Bacillota</taxon>
        <taxon>Clostridia</taxon>
        <taxon>Thermoanaerobacterales</taxon>
        <taxon>Thermoanaerobacteraceae</taxon>
        <taxon>Calorimonas</taxon>
    </lineage>
</organism>
<dbReference type="Proteomes" id="UP000322976">
    <property type="component" value="Unassembled WGS sequence"/>
</dbReference>
<evidence type="ECO:0000256" key="7">
    <source>
        <dbReference type="ARBA" id="ARBA00024867"/>
    </source>
</evidence>
<evidence type="ECO:0000313" key="13">
    <source>
        <dbReference type="Proteomes" id="UP000322976"/>
    </source>
</evidence>